<gene>
    <name evidence="2" type="ORF">P280DRAFT_530864</name>
</gene>
<accession>A0A6A6RPW1</accession>
<reference evidence="2" key="1">
    <citation type="journal article" date="2020" name="Stud. Mycol.">
        <title>101 Dothideomycetes genomes: a test case for predicting lifestyles and emergence of pathogens.</title>
        <authorList>
            <person name="Haridas S."/>
            <person name="Albert R."/>
            <person name="Binder M."/>
            <person name="Bloem J."/>
            <person name="Labutti K."/>
            <person name="Salamov A."/>
            <person name="Andreopoulos B."/>
            <person name="Baker S."/>
            <person name="Barry K."/>
            <person name="Bills G."/>
            <person name="Bluhm B."/>
            <person name="Cannon C."/>
            <person name="Castanera R."/>
            <person name="Culley D."/>
            <person name="Daum C."/>
            <person name="Ezra D."/>
            <person name="Gonzalez J."/>
            <person name="Henrissat B."/>
            <person name="Kuo A."/>
            <person name="Liang C."/>
            <person name="Lipzen A."/>
            <person name="Lutzoni F."/>
            <person name="Magnuson J."/>
            <person name="Mondo S."/>
            <person name="Nolan M."/>
            <person name="Ohm R."/>
            <person name="Pangilinan J."/>
            <person name="Park H.-J."/>
            <person name="Ramirez L."/>
            <person name="Alfaro M."/>
            <person name="Sun H."/>
            <person name="Tritt A."/>
            <person name="Yoshinaga Y."/>
            <person name="Zwiers L.-H."/>
            <person name="Turgeon B."/>
            <person name="Goodwin S."/>
            <person name="Spatafora J."/>
            <person name="Crous P."/>
            <person name="Grigoriev I."/>
        </authorList>
    </citation>
    <scope>NUCLEOTIDE SEQUENCE</scope>
    <source>
        <strain evidence="2">CBS 473.64</strain>
    </source>
</reference>
<dbReference type="Proteomes" id="UP000799753">
    <property type="component" value="Unassembled WGS sequence"/>
</dbReference>
<proteinExistence type="predicted"/>
<dbReference type="AlphaFoldDB" id="A0A6A6RPW1"/>
<feature type="region of interest" description="Disordered" evidence="1">
    <location>
        <begin position="12"/>
        <end position="37"/>
    </location>
</feature>
<evidence type="ECO:0000256" key="1">
    <source>
        <dbReference type="SAM" id="MobiDB-lite"/>
    </source>
</evidence>
<evidence type="ECO:0000313" key="3">
    <source>
        <dbReference type="Proteomes" id="UP000799753"/>
    </source>
</evidence>
<protein>
    <submittedName>
        <fullName evidence="2">Uncharacterized protein</fullName>
    </submittedName>
</protein>
<evidence type="ECO:0000313" key="2">
    <source>
        <dbReference type="EMBL" id="KAF2637175.1"/>
    </source>
</evidence>
<feature type="compositionally biased region" description="Low complexity" evidence="1">
    <location>
        <begin position="25"/>
        <end position="34"/>
    </location>
</feature>
<keyword evidence="3" id="KW-1185">Reference proteome</keyword>
<organism evidence="2 3">
    <name type="scientific">Massarina eburnea CBS 473.64</name>
    <dbReference type="NCBI Taxonomy" id="1395130"/>
    <lineage>
        <taxon>Eukaryota</taxon>
        <taxon>Fungi</taxon>
        <taxon>Dikarya</taxon>
        <taxon>Ascomycota</taxon>
        <taxon>Pezizomycotina</taxon>
        <taxon>Dothideomycetes</taxon>
        <taxon>Pleosporomycetidae</taxon>
        <taxon>Pleosporales</taxon>
        <taxon>Massarineae</taxon>
        <taxon>Massarinaceae</taxon>
        <taxon>Massarina</taxon>
    </lineage>
</organism>
<sequence length="291" mass="32593">MVFSFLRPFQTPFTSTQQPTPPHPTSTSSSSATSLEFDDTAPCLSERATTVTFPPNYPDYIHSETNGNWVAQMPHMFSLPMRSAKAFKKTSRAAPETLSLANMIETVGVPVGYVVKTGERIVGQVQEAFERGMPSENTTTYWNETDHQRARVRFVSEMGAVLRQSLVSEGIAHRTCLEPSTEDAMWQHRLTQTLIDALGGLDVGADMINSLTVEPIWVPDRKRRGWRLRLKTVSRKADLDFVRMANGDVAALPLEQSTEFLFPQEGAVMSVEDYLRGTESVEDEWELVDDT</sequence>
<dbReference type="EMBL" id="MU006794">
    <property type="protein sequence ID" value="KAF2637175.1"/>
    <property type="molecule type" value="Genomic_DNA"/>
</dbReference>
<name>A0A6A6RPW1_9PLEO</name>